<proteinExistence type="predicted"/>
<keyword evidence="4" id="KW-1185">Reference proteome</keyword>
<dbReference type="InterPro" id="IPR058207">
    <property type="entry name" value="PID_CTERM"/>
</dbReference>
<feature type="transmembrane region" description="Helical" evidence="2">
    <location>
        <begin position="30"/>
        <end position="50"/>
    </location>
</feature>
<protein>
    <submittedName>
        <fullName evidence="3">Uncharacterized protein</fullName>
    </submittedName>
</protein>
<organism evidence="3 4">
    <name type="scientific">Hymenobacter gummosus</name>
    <dbReference type="NCBI Taxonomy" id="1776032"/>
    <lineage>
        <taxon>Bacteria</taxon>
        <taxon>Pseudomonadati</taxon>
        <taxon>Bacteroidota</taxon>
        <taxon>Cytophagia</taxon>
        <taxon>Cytophagales</taxon>
        <taxon>Hymenobacteraceae</taxon>
        <taxon>Hymenobacter</taxon>
    </lineage>
</organism>
<dbReference type="Proteomes" id="UP000282184">
    <property type="component" value="Unassembled WGS sequence"/>
</dbReference>
<evidence type="ECO:0000256" key="1">
    <source>
        <dbReference type="SAM" id="MobiDB-lite"/>
    </source>
</evidence>
<keyword evidence="2" id="KW-1133">Transmembrane helix</keyword>
<dbReference type="EMBL" id="RXOF01000007">
    <property type="protein sequence ID" value="RTQ49335.1"/>
    <property type="molecule type" value="Genomic_DNA"/>
</dbReference>
<accession>A0A431U2B7</accession>
<evidence type="ECO:0000313" key="4">
    <source>
        <dbReference type="Proteomes" id="UP000282184"/>
    </source>
</evidence>
<keyword evidence="2" id="KW-0472">Membrane</keyword>
<evidence type="ECO:0000313" key="3">
    <source>
        <dbReference type="EMBL" id="RTQ49335.1"/>
    </source>
</evidence>
<reference evidence="3 4" key="1">
    <citation type="submission" date="2018-12" db="EMBL/GenBank/DDBJ databases">
        <title>Hymenobacter gummosus sp. nov., isolated from a spring.</title>
        <authorList>
            <person name="Nie L."/>
        </authorList>
    </citation>
    <scope>NUCLEOTIDE SEQUENCE [LARGE SCALE GENOMIC DNA]</scope>
    <source>
        <strain evidence="3 4">KCTC 52166</strain>
    </source>
</reference>
<evidence type="ECO:0000256" key="2">
    <source>
        <dbReference type="SAM" id="Phobius"/>
    </source>
</evidence>
<name>A0A431U2B7_9BACT</name>
<dbReference type="NCBIfam" id="NF046080">
    <property type="entry name" value="PID_CTERM"/>
    <property type="match status" value="1"/>
</dbReference>
<gene>
    <name evidence="3" type="ORF">EJV47_13425</name>
</gene>
<keyword evidence="2" id="KW-0812">Transmembrane</keyword>
<feature type="region of interest" description="Disordered" evidence="1">
    <location>
        <begin position="13"/>
        <end position="32"/>
    </location>
</feature>
<comment type="caution">
    <text evidence="3">The sequence shown here is derived from an EMBL/GenBank/DDBJ whole genome shotgun (WGS) entry which is preliminary data.</text>
</comment>
<sequence length="59" mass="5787">MLIALLAGPAALAQTDPGSGGPTPGAPDPTAVPLDGGAALLLLGGAAYTLRQLRPRRRA</sequence>
<dbReference type="AlphaFoldDB" id="A0A431U2B7"/>